<dbReference type="OrthoDB" id="432970at2759"/>
<keyword evidence="2 5" id="KW-0863">Zinc-finger</keyword>
<evidence type="ECO:0000313" key="7">
    <source>
        <dbReference type="EMBL" id="KAF2502521.1"/>
    </source>
</evidence>
<dbReference type="InterPro" id="IPR002110">
    <property type="entry name" value="Ankyrin_rpt"/>
</dbReference>
<keyword evidence="4" id="KW-0040">ANK repeat</keyword>
<dbReference type="GO" id="GO:0008270">
    <property type="term" value="F:zinc ion binding"/>
    <property type="evidence" value="ECO:0007669"/>
    <property type="project" value="UniProtKB-KW"/>
</dbReference>
<evidence type="ECO:0000256" key="3">
    <source>
        <dbReference type="ARBA" id="ARBA00022833"/>
    </source>
</evidence>
<dbReference type="PROSITE" id="PS50088">
    <property type="entry name" value="ANK_REPEAT"/>
    <property type="match status" value="1"/>
</dbReference>
<organism evidence="7 8">
    <name type="scientific">Lophium mytilinum</name>
    <dbReference type="NCBI Taxonomy" id="390894"/>
    <lineage>
        <taxon>Eukaryota</taxon>
        <taxon>Fungi</taxon>
        <taxon>Dikarya</taxon>
        <taxon>Ascomycota</taxon>
        <taxon>Pezizomycotina</taxon>
        <taxon>Dothideomycetes</taxon>
        <taxon>Pleosporomycetidae</taxon>
        <taxon>Mytilinidiales</taxon>
        <taxon>Mytilinidiaceae</taxon>
        <taxon>Lophium</taxon>
    </lineage>
</organism>
<protein>
    <recommendedName>
        <fullName evidence="6">MYND-type domain-containing protein</fullName>
    </recommendedName>
</protein>
<evidence type="ECO:0000256" key="2">
    <source>
        <dbReference type="ARBA" id="ARBA00022771"/>
    </source>
</evidence>
<evidence type="ECO:0000259" key="6">
    <source>
        <dbReference type="PROSITE" id="PS50865"/>
    </source>
</evidence>
<proteinExistence type="predicted"/>
<evidence type="ECO:0000313" key="8">
    <source>
        <dbReference type="Proteomes" id="UP000799750"/>
    </source>
</evidence>
<evidence type="ECO:0000256" key="1">
    <source>
        <dbReference type="ARBA" id="ARBA00022723"/>
    </source>
</evidence>
<evidence type="ECO:0000256" key="5">
    <source>
        <dbReference type="PROSITE-ProRule" id="PRU00134"/>
    </source>
</evidence>
<feature type="domain" description="MYND-type" evidence="6">
    <location>
        <begin position="247"/>
        <end position="290"/>
    </location>
</feature>
<dbReference type="Proteomes" id="UP000799750">
    <property type="component" value="Unassembled WGS sequence"/>
</dbReference>
<dbReference type="SUPFAM" id="SSF144232">
    <property type="entry name" value="HIT/MYND zinc finger-like"/>
    <property type="match status" value="1"/>
</dbReference>
<dbReference type="PROSITE" id="PS50865">
    <property type="entry name" value="ZF_MYND_2"/>
    <property type="match status" value="1"/>
</dbReference>
<dbReference type="AlphaFoldDB" id="A0A6A6RD72"/>
<gene>
    <name evidence="7" type="ORF">BU16DRAFT_554577</name>
</gene>
<feature type="repeat" description="ANK" evidence="4">
    <location>
        <begin position="136"/>
        <end position="171"/>
    </location>
</feature>
<reference evidence="7" key="1">
    <citation type="journal article" date="2020" name="Stud. Mycol.">
        <title>101 Dothideomycetes genomes: a test case for predicting lifestyles and emergence of pathogens.</title>
        <authorList>
            <person name="Haridas S."/>
            <person name="Albert R."/>
            <person name="Binder M."/>
            <person name="Bloem J."/>
            <person name="Labutti K."/>
            <person name="Salamov A."/>
            <person name="Andreopoulos B."/>
            <person name="Baker S."/>
            <person name="Barry K."/>
            <person name="Bills G."/>
            <person name="Bluhm B."/>
            <person name="Cannon C."/>
            <person name="Castanera R."/>
            <person name="Culley D."/>
            <person name="Daum C."/>
            <person name="Ezra D."/>
            <person name="Gonzalez J."/>
            <person name="Henrissat B."/>
            <person name="Kuo A."/>
            <person name="Liang C."/>
            <person name="Lipzen A."/>
            <person name="Lutzoni F."/>
            <person name="Magnuson J."/>
            <person name="Mondo S."/>
            <person name="Nolan M."/>
            <person name="Ohm R."/>
            <person name="Pangilinan J."/>
            <person name="Park H.-J."/>
            <person name="Ramirez L."/>
            <person name="Alfaro M."/>
            <person name="Sun H."/>
            <person name="Tritt A."/>
            <person name="Yoshinaga Y."/>
            <person name="Zwiers L.-H."/>
            <person name="Turgeon B."/>
            <person name="Goodwin S."/>
            <person name="Spatafora J."/>
            <person name="Crous P."/>
            <person name="Grigoriev I."/>
        </authorList>
    </citation>
    <scope>NUCLEOTIDE SEQUENCE</scope>
    <source>
        <strain evidence="7">CBS 269.34</strain>
    </source>
</reference>
<keyword evidence="8" id="KW-1185">Reference proteome</keyword>
<name>A0A6A6RD72_9PEZI</name>
<accession>A0A6A6RD72</accession>
<dbReference type="Gene3D" id="6.10.140.2220">
    <property type="match status" value="1"/>
</dbReference>
<dbReference type="SUPFAM" id="SSF48403">
    <property type="entry name" value="Ankyrin repeat"/>
    <property type="match status" value="1"/>
</dbReference>
<dbReference type="InterPro" id="IPR002893">
    <property type="entry name" value="Znf_MYND"/>
</dbReference>
<keyword evidence="3" id="KW-0862">Zinc</keyword>
<dbReference type="EMBL" id="MU004181">
    <property type="protein sequence ID" value="KAF2502521.1"/>
    <property type="molecule type" value="Genomic_DNA"/>
</dbReference>
<sequence length="294" mass="32110">MALPRPTARSSRTLDNLKTSTDTLSGADSQALRSFCTSDYLNVTTVDDEYGQSLRIRSLKVLKARFEAQCTSIGKEAATKEIFKMRWGPTRVPVYNVILTLKFMMASIPGSSADFLNITDFLVKTAEVPVDGTDMSGTTALMHAIGTKPYLDTELAQALLNAGAKINRRNRYGETAAHEITKVHPFPAENKVKALAALKWFVDHGGDVDIKDSEGITPRFMVMNTVKRIAPRMVNVLPAGTTSGSRCSACNSNEAYLDKALAACAACKTVSYCSKECQKIDWRRGHKKQCGVAT</sequence>
<dbReference type="Pfam" id="PF01753">
    <property type="entry name" value="zf-MYND"/>
    <property type="match status" value="1"/>
</dbReference>
<keyword evidence="1" id="KW-0479">Metal-binding</keyword>
<dbReference type="Gene3D" id="1.25.40.20">
    <property type="entry name" value="Ankyrin repeat-containing domain"/>
    <property type="match status" value="1"/>
</dbReference>
<dbReference type="PROSITE" id="PS01360">
    <property type="entry name" value="ZF_MYND_1"/>
    <property type="match status" value="1"/>
</dbReference>
<dbReference type="InterPro" id="IPR036770">
    <property type="entry name" value="Ankyrin_rpt-contain_sf"/>
</dbReference>
<evidence type="ECO:0000256" key="4">
    <source>
        <dbReference type="PROSITE-ProRule" id="PRU00023"/>
    </source>
</evidence>